<gene>
    <name evidence="3" type="ORF">EC9_03650</name>
</gene>
<dbReference type="CDD" id="cd01844">
    <property type="entry name" value="SGNH_hydrolase_like_6"/>
    <property type="match status" value="1"/>
</dbReference>
<keyword evidence="4" id="KW-1185">Reference proteome</keyword>
<evidence type="ECO:0000259" key="1">
    <source>
        <dbReference type="Pfam" id="PF14606"/>
    </source>
</evidence>
<dbReference type="Gene3D" id="2.60.120.260">
    <property type="entry name" value="Galactose-binding domain-like"/>
    <property type="match status" value="1"/>
</dbReference>
<dbReference type="InterPro" id="IPR013830">
    <property type="entry name" value="SGNH_hydro"/>
</dbReference>
<dbReference type="InterPro" id="IPR032740">
    <property type="entry name" value="GxDLY"/>
</dbReference>
<evidence type="ECO:0000313" key="3">
    <source>
        <dbReference type="EMBL" id="QDS86205.1"/>
    </source>
</evidence>
<protein>
    <recommendedName>
        <fullName evidence="5">SGNH hydrolase-type esterase domain-containing protein</fullName>
    </recommendedName>
</protein>
<feature type="domain" description="SGNH hydrolase-type esterase N-terminal" evidence="2">
    <location>
        <begin position="77"/>
        <end position="222"/>
    </location>
</feature>
<name>A0A517LUA1_9BACT</name>
<dbReference type="KEGG" id="ruv:EC9_03650"/>
<dbReference type="GO" id="GO:0016788">
    <property type="term" value="F:hydrolase activity, acting on ester bonds"/>
    <property type="evidence" value="ECO:0007669"/>
    <property type="project" value="UniProtKB-ARBA"/>
</dbReference>
<feature type="domain" description="SGNH hydrolase-type esterase" evidence="1">
    <location>
        <begin position="230"/>
        <end position="406"/>
    </location>
</feature>
<dbReference type="SUPFAM" id="SSF52266">
    <property type="entry name" value="SGNH hydrolase"/>
    <property type="match status" value="1"/>
</dbReference>
<sequence>MGIGECSRLIWWFATMLPTLTLLFDSHLENPIMTSLFRSLLAALILLPASALFAQQVAIDQLDPEMAVAKKTVDGLDWYDVTQWGVEGRILPDQEREQWFDRFPASAKGEVTSNVWSLSRDSAGMMVRFKTDASEIHVHYKLKKSRLAMAHMPATGVSGVDLYARDEAGNWRWVQVTRPSSQEMKVKIVGDLAKGMREYAAYLPLYNGVEFMSIGVKPGSHFEGLAPRPKPIVFYGTSITHGACASRPGMVHTAILGRRMDMPVVNLGFSGNGRMDKEVGDYLTQIDAAAFVIDCLPNMGPADVTAKCIPLIKQLRAAHPSTPIILVEDRRNTNDWILPARQAHHTKNHAALKAAHASLVADGVTGLHYITGDTLYGDDSEGATDGSHASDLGFMRQAMQFEPILRGALGEGR</sequence>
<evidence type="ECO:0000259" key="2">
    <source>
        <dbReference type="Pfam" id="PF14607"/>
    </source>
</evidence>
<evidence type="ECO:0000313" key="4">
    <source>
        <dbReference type="Proteomes" id="UP000319557"/>
    </source>
</evidence>
<proteinExistence type="predicted"/>
<evidence type="ECO:0008006" key="5">
    <source>
        <dbReference type="Google" id="ProtNLM"/>
    </source>
</evidence>
<dbReference type="Proteomes" id="UP000319557">
    <property type="component" value="Chromosome"/>
</dbReference>
<dbReference type="EMBL" id="CP036261">
    <property type="protein sequence ID" value="QDS86205.1"/>
    <property type="molecule type" value="Genomic_DNA"/>
</dbReference>
<reference evidence="3 4" key="1">
    <citation type="submission" date="2019-02" db="EMBL/GenBank/DDBJ databases">
        <title>Deep-cultivation of Planctomycetes and their phenomic and genomic characterization uncovers novel biology.</title>
        <authorList>
            <person name="Wiegand S."/>
            <person name="Jogler M."/>
            <person name="Boedeker C."/>
            <person name="Pinto D."/>
            <person name="Vollmers J."/>
            <person name="Rivas-Marin E."/>
            <person name="Kohn T."/>
            <person name="Peeters S.H."/>
            <person name="Heuer A."/>
            <person name="Rast P."/>
            <person name="Oberbeckmann S."/>
            <person name="Bunk B."/>
            <person name="Jeske O."/>
            <person name="Meyerdierks A."/>
            <person name="Storesund J.E."/>
            <person name="Kallscheuer N."/>
            <person name="Luecker S."/>
            <person name="Lage O.M."/>
            <person name="Pohl T."/>
            <person name="Merkel B.J."/>
            <person name="Hornburger P."/>
            <person name="Mueller R.-W."/>
            <person name="Bruemmer F."/>
            <person name="Labrenz M."/>
            <person name="Spormann A.M."/>
            <person name="Op den Camp H."/>
            <person name="Overmann J."/>
            <person name="Amann R."/>
            <person name="Jetten M.S.M."/>
            <person name="Mascher T."/>
            <person name="Medema M.H."/>
            <person name="Devos D.P."/>
            <person name="Kaster A.-K."/>
            <person name="Ovreas L."/>
            <person name="Rohde M."/>
            <person name="Galperin M.Y."/>
            <person name="Jogler C."/>
        </authorList>
    </citation>
    <scope>NUCLEOTIDE SEQUENCE [LARGE SCALE GENOMIC DNA]</scope>
    <source>
        <strain evidence="3 4">EC9</strain>
    </source>
</reference>
<dbReference type="Pfam" id="PF14607">
    <property type="entry name" value="GxDLY"/>
    <property type="match status" value="1"/>
</dbReference>
<accession>A0A517LUA1</accession>
<dbReference type="Pfam" id="PF14606">
    <property type="entry name" value="Lipase_GDSL_3"/>
    <property type="match status" value="1"/>
</dbReference>
<organism evidence="3 4">
    <name type="scientific">Rosistilla ulvae</name>
    <dbReference type="NCBI Taxonomy" id="1930277"/>
    <lineage>
        <taxon>Bacteria</taxon>
        <taxon>Pseudomonadati</taxon>
        <taxon>Planctomycetota</taxon>
        <taxon>Planctomycetia</taxon>
        <taxon>Pirellulales</taxon>
        <taxon>Pirellulaceae</taxon>
        <taxon>Rosistilla</taxon>
    </lineage>
</organism>
<dbReference type="Gene3D" id="3.40.50.1110">
    <property type="entry name" value="SGNH hydrolase"/>
    <property type="match status" value="1"/>
</dbReference>
<dbReference type="AlphaFoldDB" id="A0A517LUA1"/>
<dbReference type="InterPro" id="IPR036514">
    <property type="entry name" value="SGNH_hydro_sf"/>
</dbReference>